<name>C0CU83_9FIRM</name>
<organism evidence="1 2">
    <name type="scientific">[Clostridium] asparagiforme DSM 15981</name>
    <dbReference type="NCBI Taxonomy" id="518636"/>
    <lineage>
        <taxon>Bacteria</taxon>
        <taxon>Bacillati</taxon>
        <taxon>Bacillota</taxon>
        <taxon>Clostridia</taxon>
        <taxon>Lachnospirales</taxon>
        <taxon>Lachnospiraceae</taxon>
        <taxon>Enterocloster</taxon>
    </lineage>
</organism>
<dbReference type="AlphaFoldDB" id="C0CU83"/>
<feature type="non-terminal residue" evidence="1">
    <location>
        <position position="1"/>
    </location>
</feature>
<comment type="caution">
    <text evidence="1">The sequence shown here is derived from an EMBL/GenBank/DDBJ whole genome shotgun (WGS) entry which is preliminary data.</text>
</comment>
<protein>
    <submittedName>
        <fullName evidence="1">Uncharacterized protein</fullName>
    </submittedName>
</protein>
<sequence length="42" mass="5294">YVSLIISHEEKITRDISRYQYLYLIKKRNNPNLYKWENTLYN</sequence>
<gene>
    <name evidence="1" type="ORF">CLOSTASPAR_00532</name>
</gene>
<keyword evidence="2" id="KW-1185">Reference proteome</keyword>
<dbReference type="HOGENOM" id="CLU_3243615_0_0_9"/>
<evidence type="ECO:0000313" key="1">
    <source>
        <dbReference type="EMBL" id="EEG57346.1"/>
    </source>
</evidence>
<dbReference type="EMBL" id="ACCJ01000024">
    <property type="protein sequence ID" value="EEG57346.1"/>
    <property type="molecule type" value="Genomic_DNA"/>
</dbReference>
<proteinExistence type="predicted"/>
<evidence type="ECO:0000313" key="2">
    <source>
        <dbReference type="Proteomes" id="UP000004756"/>
    </source>
</evidence>
<accession>C0CU83</accession>
<dbReference type="Proteomes" id="UP000004756">
    <property type="component" value="Unassembled WGS sequence"/>
</dbReference>
<reference evidence="1 2" key="2">
    <citation type="submission" date="2009-02" db="EMBL/GenBank/DDBJ databases">
        <title>Draft genome sequence of Clostridium asparagiforme (DSM 15981).</title>
        <authorList>
            <person name="Sudarsanam P."/>
            <person name="Ley R."/>
            <person name="Guruge J."/>
            <person name="Turnbaugh P.J."/>
            <person name="Mahowald M."/>
            <person name="Liep D."/>
            <person name="Gordon J."/>
        </authorList>
    </citation>
    <scope>NUCLEOTIDE SEQUENCE [LARGE SCALE GENOMIC DNA]</scope>
    <source>
        <strain evidence="1 2">DSM 15981</strain>
    </source>
</reference>
<reference evidence="1 2" key="1">
    <citation type="submission" date="2009-01" db="EMBL/GenBank/DDBJ databases">
        <authorList>
            <person name="Fulton L."/>
            <person name="Clifton S."/>
            <person name="Fulton B."/>
            <person name="Xu J."/>
            <person name="Minx P."/>
            <person name="Pepin K.H."/>
            <person name="Johnson M."/>
            <person name="Bhonagiri V."/>
            <person name="Nash W.E."/>
            <person name="Mardis E.R."/>
            <person name="Wilson R.K."/>
        </authorList>
    </citation>
    <scope>NUCLEOTIDE SEQUENCE [LARGE SCALE GENOMIC DNA]</scope>
    <source>
        <strain evidence="1 2">DSM 15981</strain>
    </source>
</reference>